<dbReference type="GO" id="GO:0005737">
    <property type="term" value="C:cytoplasm"/>
    <property type="evidence" value="ECO:0007669"/>
    <property type="project" value="UniProtKB-SubCell"/>
</dbReference>
<keyword evidence="11" id="KW-1185">Reference proteome</keyword>
<dbReference type="GO" id="GO:0005634">
    <property type="term" value="C:nucleus"/>
    <property type="evidence" value="ECO:0007669"/>
    <property type="project" value="UniProtKB-SubCell"/>
</dbReference>
<comment type="caution">
    <text evidence="10">The sequence shown here is derived from an EMBL/GenBank/DDBJ whole genome shotgun (WGS) entry which is preliminary data.</text>
</comment>
<feature type="region of interest" description="Disordered" evidence="8">
    <location>
        <begin position="118"/>
        <end position="138"/>
    </location>
</feature>
<evidence type="ECO:0000256" key="4">
    <source>
        <dbReference type="ARBA" id="ARBA00017286"/>
    </source>
</evidence>
<keyword evidence="7" id="KW-0539">Nucleus</keyword>
<evidence type="ECO:0000313" key="10">
    <source>
        <dbReference type="EMBL" id="MBW0477458.1"/>
    </source>
</evidence>
<evidence type="ECO:0000256" key="5">
    <source>
        <dbReference type="ARBA" id="ARBA00018400"/>
    </source>
</evidence>
<keyword evidence="6" id="KW-0963">Cytoplasm</keyword>
<dbReference type="PANTHER" id="PTHR18829:SF0">
    <property type="entry name" value="PROTEIN YAE1 HOMOLOG"/>
    <property type="match status" value="1"/>
</dbReference>
<dbReference type="Proteomes" id="UP000765509">
    <property type="component" value="Unassembled WGS sequence"/>
</dbReference>
<evidence type="ECO:0000256" key="2">
    <source>
        <dbReference type="ARBA" id="ARBA00004496"/>
    </source>
</evidence>
<evidence type="ECO:0000256" key="8">
    <source>
        <dbReference type="SAM" id="MobiDB-lite"/>
    </source>
</evidence>
<dbReference type="PANTHER" id="PTHR18829">
    <property type="entry name" value="PROTEIN YAE1 HOMOLOG"/>
    <property type="match status" value="1"/>
</dbReference>
<protein>
    <recommendedName>
        <fullName evidence="5">Protein YAE1</fullName>
    </recommendedName>
    <alternativeName>
        <fullName evidence="4">Protein yae1</fullName>
    </alternativeName>
</protein>
<evidence type="ECO:0000256" key="7">
    <source>
        <dbReference type="ARBA" id="ARBA00023242"/>
    </source>
</evidence>
<accession>A0A9Q3GRJ9</accession>
<dbReference type="InterPro" id="IPR019191">
    <property type="entry name" value="Essential_protein_Yae1_N"/>
</dbReference>
<evidence type="ECO:0000256" key="6">
    <source>
        <dbReference type="ARBA" id="ARBA00022490"/>
    </source>
</evidence>
<name>A0A9Q3GRJ9_9BASI</name>
<evidence type="ECO:0000256" key="3">
    <source>
        <dbReference type="ARBA" id="ARBA00007096"/>
    </source>
</evidence>
<evidence type="ECO:0000259" key="9">
    <source>
        <dbReference type="Pfam" id="PF09811"/>
    </source>
</evidence>
<evidence type="ECO:0000256" key="1">
    <source>
        <dbReference type="ARBA" id="ARBA00004123"/>
    </source>
</evidence>
<sequence length="175" mass="19366">MNGNDDWLEGGDVDEVDSSSYQVANVEFSRLAQQFHTVGYREGIEKGKSTNLQEGFNQGFQTGALSGRHLGLLRGRAAATLAILLKADALDPRVDQVRILIREFNRYRFDQSSSTKLNIEQGGLSQQKDGVSNPDHAISHKSSAAQMHTQEVDLVRCQLQLDTILSSMDICFLPI</sequence>
<dbReference type="OrthoDB" id="20086at2759"/>
<dbReference type="EMBL" id="AVOT02004819">
    <property type="protein sequence ID" value="MBW0477458.1"/>
    <property type="molecule type" value="Genomic_DNA"/>
</dbReference>
<gene>
    <name evidence="10" type="ORF">O181_017173</name>
</gene>
<feature type="compositionally biased region" description="Polar residues" evidence="8">
    <location>
        <begin position="118"/>
        <end position="130"/>
    </location>
</feature>
<reference evidence="10" key="1">
    <citation type="submission" date="2021-03" db="EMBL/GenBank/DDBJ databases">
        <title>Draft genome sequence of rust myrtle Austropuccinia psidii MF-1, a brazilian biotype.</title>
        <authorList>
            <person name="Quecine M.C."/>
            <person name="Pachon D.M.R."/>
            <person name="Bonatelli M.L."/>
            <person name="Correr F.H."/>
            <person name="Franceschini L.M."/>
            <person name="Leite T.F."/>
            <person name="Margarido G.R.A."/>
            <person name="Almeida C.A."/>
            <person name="Ferrarezi J.A."/>
            <person name="Labate C.A."/>
        </authorList>
    </citation>
    <scope>NUCLEOTIDE SEQUENCE</scope>
    <source>
        <strain evidence="10">MF-1</strain>
    </source>
</reference>
<evidence type="ECO:0000313" key="11">
    <source>
        <dbReference type="Proteomes" id="UP000765509"/>
    </source>
</evidence>
<comment type="subcellular location">
    <subcellularLocation>
        <location evidence="2">Cytoplasm</location>
    </subcellularLocation>
    <subcellularLocation>
        <location evidence="1">Nucleus</location>
    </subcellularLocation>
</comment>
<dbReference type="Pfam" id="PF09811">
    <property type="entry name" value="Yae1_N"/>
    <property type="match status" value="1"/>
</dbReference>
<feature type="domain" description="Essential protein Yae1 N-terminal" evidence="9">
    <location>
        <begin position="39"/>
        <end position="77"/>
    </location>
</feature>
<comment type="similarity">
    <text evidence="3">Belongs to the YAE1 family.</text>
</comment>
<dbReference type="InterPro" id="IPR038881">
    <property type="entry name" value="Yae1-like"/>
</dbReference>
<dbReference type="AlphaFoldDB" id="A0A9Q3GRJ9"/>
<organism evidence="10 11">
    <name type="scientific">Austropuccinia psidii MF-1</name>
    <dbReference type="NCBI Taxonomy" id="1389203"/>
    <lineage>
        <taxon>Eukaryota</taxon>
        <taxon>Fungi</taxon>
        <taxon>Dikarya</taxon>
        <taxon>Basidiomycota</taxon>
        <taxon>Pucciniomycotina</taxon>
        <taxon>Pucciniomycetes</taxon>
        <taxon>Pucciniales</taxon>
        <taxon>Sphaerophragmiaceae</taxon>
        <taxon>Austropuccinia</taxon>
    </lineage>
</organism>
<proteinExistence type="inferred from homology"/>